<dbReference type="AlphaFoldDB" id="A0A1F4ZTB9"/>
<reference evidence="4 5" key="1">
    <citation type="journal article" date="2016" name="Nat. Commun.">
        <title>Thousands of microbial genomes shed light on interconnected biogeochemical processes in an aquifer system.</title>
        <authorList>
            <person name="Anantharaman K."/>
            <person name="Brown C.T."/>
            <person name="Hug L.A."/>
            <person name="Sharon I."/>
            <person name="Castelle C.J."/>
            <person name="Probst A.J."/>
            <person name="Thomas B.C."/>
            <person name="Singh A."/>
            <person name="Wilkins M.J."/>
            <person name="Karaoz U."/>
            <person name="Brodie E.L."/>
            <person name="Williams K.H."/>
            <person name="Hubbard S.S."/>
            <person name="Banfield J.F."/>
        </authorList>
    </citation>
    <scope>NUCLEOTIDE SEQUENCE [LARGE SCALE GENOMIC DNA]</scope>
</reference>
<dbReference type="InterPro" id="IPR036388">
    <property type="entry name" value="WH-like_DNA-bd_sf"/>
</dbReference>
<evidence type="ECO:0000313" key="4">
    <source>
        <dbReference type="EMBL" id="OGD09066.1"/>
    </source>
</evidence>
<dbReference type="InterPro" id="IPR016032">
    <property type="entry name" value="Sig_transdc_resp-reg_C-effctor"/>
</dbReference>
<gene>
    <name evidence="4" type="ORF">A2397_00715</name>
</gene>
<protein>
    <recommendedName>
        <fullName evidence="3">OmpR/PhoB-type domain-containing protein</fullName>
    </recommendedName>
</protein>
<sequence>MDYTFPIPKNSLISRFSPIFSRLTQNQNSTIVALPYTGRTSLLRFISNSPDTQKLLGLNPDAHRLLFIDTDRTDYSYSQFLKELAFCLSPDSLPPSDDYLTSVFIHQQVKELSRSAHLVFIITLNWQTINSLSDIDRFLSLLTKSATPHSVNYLWSIDTAVLRQITHPHPSSTLLEKLFYFPAFSPAETTHSLKRLCLSKNLSPKSAVLSHAQVLTGGIAGFFHSLINLGPQFINHPSLNPVITLLKSEVTQSPDLISFLTTPATLQLLNQITPTHIPFGNLTLNQNPTAQEINLLKLFESKLNSPVSRDDVAQVLWGQAWQQKYSDWALDKAVSRLRKLIIQGKFRLITVKNFGYQLTDFI</sequence>
<dbReference type="Pfam" id="PF00486">
    <property type="entry name" value="Trans_reg_C"/>
    <property type="match status" value="1"/>
</dbReference>
<dbReference type="PROSITE" id="PS51755">
    <property type="entry name" value="OMPR_PHOB"/>
    <property type="match status" value="1"/>
</dbReference>
<dbReference type="Proteomes" id="UP000176424">
    <property type="component" value="Unassembled WGS sequence"/>
</dbReference>
<dbReference type="GO" id="GO:0000160">
    <property type="term" value="P:phosphorelay signal transduction system"/>
    <property type="evidence" value="ECO:0007669"/>
    <property type="project" value="InterPro"/>
</dbReference>
<comment type="caution">
    <text evidence="4">The sequence shown here is derived from an EMBL/GenBank/DDBJ whole genome shotgun (WGS) entry which is preliminary data.</text>
</comment>
<accession>A0A1F4ZTB9</accession>
<organism evidence="4 5">
    <name type="scientific">Candidatus Amesbacteria bacterium RIFOXYB1_FULL_44_23</name>
    <dbReference type="NCBI Taxonomy" id="1797263"/>
    <lineage>
        <taxon>Bacteria</taxon>
        <taxon>Candidatus Amesiibacteriota</taxon>
    </lineage>
</organism>
<feature type="domain" description="OmpR/PhoB-type" evidence="3">
    <location>
        <begin position="257"/>
        <end position="360"/>
    </location>
</feature>
<dbReference type="Gene3D" id="1.10.10.10">
    <property type="entry name" value="Winged helix-like DNA-binding domain superfamily/Winged helix DNA-binding domain"/>
    <property type="match status" value="1"/>
</dbReference>
<name>A0A1F4ZTB9_9BACT</name>
<proteinExistence type="predicted"/>
<feature type="DNA-binding region" description="OmpR/PhoB-type" evidence="2">
    <location>
        <begin position="257"/>
        <end position="360"/>
    </location>
</feature>
<dbReference type="InterPro" id="IPR001867">
    <property type="entry name" value="OmpR/PhoB-type_DNA-bd"/>
</dbReference>
<evidence type="ECO:0000256" key="2">
    <source>
        <dbReference type="PROSITE-ProRule" id="PRU01091"/>
    </source>
</evidence>
<dbReference type="STRING" id="1797263.A2397_00715"/>
<dbReference type="SUPFAM" id="SSF46894">
    <property type="entry name" value="C-terminal effector domain of the bipartite response regulators"/>
    <property type="match status" value="1"/>
</dbReference>
<evidence type="ECO:0000259" key="3">
    <source>
        <dbReference type="PROSITE" id="PS51755"/>
    </source>
</evidence>
<keyword evidence="1 2" id="KW-0238">DNA-binding</keyword>
<dbReference type="EMBL" id="MEXR01000040">
    <property type="protein sequence ID" value="OGD09066.1"/>
    <property type="molecule type" value="Genomic_DNA"/>
</dbReference>
<evidence type="ECO:0000256" key="1">
    <source>
        <dbReference type="ARBA" id="ARBA00023125"/>
    </source>
</evidence>
<dbReference type="GO" id="GO:0006355">
    <property type="term" value="P:regulation of DNA-templated transcription"/>
    <property type="evidence" value="ECO:0007669"/>
    <property type="project" value="InterPro"/>
</dbReference>
<evidence type="ECO:0000313" key="5">
    <source>
        <dbReference type="Proteomes" id="UP000176424"/>
    </source>
</evidence>
<dbReference type="GO" id="GO:0003677">
    <property type="term" value="F:DNA binding"/>
    <property type="evidence" value="ECO:0007669"/>
    <property type="project" value="UniProtKB-UniRule"/>
</dbReference>